<sequence length="525" mass="59187">MTAVRKPIGVIDIFAGPGGLGEGFSSFNPEEGAKYPFELAVSAEMEKSAHSTLRLRAFYRLLIRQEGQVPREYYDYLDEIAKGEALPPAAHFGNGRWSDLWAEAEREALNLTLGEERDNQALYSRINEVKDQYEKMILIGGPPCQAYSVVGRARQRHVEGFSSKGDKKHFLYKQYLGLLDEFSPAVFIMENVKGILTSKVGNKEMFAAIMRDLSDPAAALKREKKEGKNGYRYVLLPIHVEENQKRTSELVAQDPSAFIIKCENHGIPQARHRVIIMGVREDLLPCGIEDLPGLNAAEPVSVKKALAGLPRLRSGLSRKQDDPDEWRKAMESERDRLVRILGNSHPELIAKLSSILPSGGLPRGSIKYTQDSNPYVKQLRSDSQKSVLNHETRGHMKTDLGRYLFCATFAREHDRSPTSRDFPKKLAPDHLNWESGSFSDRFRVQLKAKPSNTVTSHLSRDGHAFIHWDPRQCRSLTVREAARLQSFPDDYVFLGNRTQQFVQVGNAVPPLIARQIARVVWSILS</sequence>
<feature type="active site" evidence="7">
    <location>
        <position position="144"/>
    </location>
</feature>
<evidence type="ECO:0000256" key="7">
    <source>
        <dbReference type="PROSITE-ProRule" id="PRU01016"/>
    </source>
</evidence>
<evidence type="ECO:0000256" key="6">
    <source>
        <dbReference type="ARBA" id="ARBA00047422"/>
    </source>
</evidence>
<dbReference type="InterPro" id="IPR029063">
    <property type="entry name" value="SAM-dependent_MTases_sf"/>
</dbReference>
<evidence type="ECO:0000256" key="1">
    <source>
        <dbReference type="ARBA" id="ARBA00011975"/>
    </source>
</evidence>
<dbReference type="Pfam" id="PF00145">
    <property type="entry name" value="DNA_methylase"/>
    <property type="match status" value="2"/>
</dbReference>
<dbReference type="PANTHER" id="PTHR10629:SF52">
    <property type="entry name" value="DNA (CYTOSINE-5)-METHYLTRANSFERASE 1"/>
    <property type="match status" value="1"/>
</dbReference>
<proteinExistence type="inferred from homology"/>
<evidence type="ECO:0000256" key="2">
    <source>
        <dbReference type="ARBA" id="ARBA00022603"/>
    </source>
</evidence>
<dbReference type="RefSeq" id="WP_121042343.1">
    <property type="nucleotide sequence ID" value="NZ_RCDC01000006.1"/>
</dbReference>
<keyword evidence="4 7" id="KW-0949">S-adenosyl-L-methionine</keyword>
<dbReference type="Proteomes" id="UP000274786">
    <property type="component" value="Unassembled WGS sequence"/>
</dbReference>
<dbReference type="AlphaFoldDB" id="A0A498C9D9"/>
<evidence type="ECO:0000256" key="3">
    <source>
        <dbReference type="ARBA" id="ARBA00022679"/>
    </source>
</evidence>
<keyword evidence="2 7" id="KW-0489">Methyltransferase</keyword>
<dbReference type="GO" id="GO:0044027">
    <property type="term" value="P:negative regulation of gene expression via chromosomal CpG island methylation"/>
    <property type="evidence" value="ECO:0007669"/>
    <property type="project" value="TreeGrafter"/>
</dbReference>
<evidence type="ECO:0000256" key="5">
    <source>
        <dbReference type="ARBA" id="ARBA00022747"/>
    </source>
</evidence>
<dbReference type="NCBIfam" id="TIGR00675">
    <property type="entry name" value="dcm"/>
    <property type="match status" value="1"/>
</dbReference>
<accession>A0A498C9D9</accession>
<dbReference type="SUPFAM" id="SSF53335">
    <property type="entry name" value="S-adenosyl-L-methionine-dependent methyltransferases"/>
    <property type="match status" value="1"/>
</dbReference>
<comment type="similarity">
    <text evidence="7 8">Belongs to the class I-like SAM-binding methyltransferase superfamily. C5-methyltransferase family.</text>
</comment>
<organism evidence="9 10">
    <name type="scientific">Stenotrophomonas rhizophila</name>
    <dbReference type="NCBI Taxonomy" id="216778"/>
    <lineage>
        <taxon>Bacteria</taxon>
        <taxon>Pseudomonadati</taxon>
        <taxon>Pseudomonadota</taxon>
        <taxon>Gammaproteobacteria</taxon>
        <taxon>Lysobacterales</taxon>
        <taxon>Lysobacteraceae</taxon>
        <taxon>Stenotrophomonas</taxon>
    </lineage>
</organism>
<dbReference type="PRINTS" id="PR00105">
    <property type="entry name" value="C5METTRFRASE"/>
</dbReference>
<evidence type="ECO:0000256" key="8">
    <source>
        <dbReference type="RuleBase" id="RU000416"/>
    </source>
</evidence>
<dbReference type="PROSITE" id="PS51679">
    <property type="entry name" value="SAM_MT_C5"/>
    <property type="match status" value="1"/>
</dbReference>
<protein>
    <recommendedName>
        <fullName evidence="1">DNA (cytosine-5-)-methyltransferase</fullName>
        <ecNumber evidence="1">2.1.1.37</ecNumber>
    </recommendedName>
</protein>
<dbReference type="GO" id="GO:0032259">
    <property type="term" value="P:methylation"/>
    <property type="evidence" value="ECO:0007669"/>
    <property type="project" value="UniProtKB-KW"/>
</dbReference>
<comment type="caution">
    <text evidence="9">The sequence shown here is derived from an EMBL/GenBank/DDBJ whole genome shotgun (WGS) entry which is preliminary data.</text>
</comment>
<reference evidence="9 10" key="1">
    <citation type="submission" date="2018-10" db="EMBL/GenBank/DDBJ databases">
        <title>Comparative analysis of microorganisms from saline springs in Andes Mountain Range, Colombia.</title>
        <authorList>
            <person name="Rubin E."/>
        </authorList>
    </citation>
    <scope>NUCLEOTIDE SEQUENCE [LARGE SCALE GENOMIC DNA]</scope>
    <source>
        <strain evidence="9 10">USBA GBX 843</strain>
    </source>
</reference>
<dbReference type="Gene3D" id="3.40.50.150">
    <property type="entry name" value="Vaccinia Virus protein VP39"/>
    <property type="match status" value="1"/>
</dbReference>
<dbReference type="GO" id="GO:0003886">
    <property type="term" value="F:DNA (cytosine-5-)-methyltransferase activity"/>
    <property type="evidence" value="ECO:0007669"/>
    <property type="project" value="UniProtKB-EC"/>
</dbReference>
<evidence type="ECO:0000313" key="10">
    <source>
        <dbReference type="Proteomes" id="UP000274786"/>
    </source>
</evidence>
<keyword evidence="3 7" id="KW-0808">Transferase</keyword>
<dbReference type="OrthoDB" id="9813719at2"/>
<dbReference type="GO" id="GO:0003677">
    <property type="term" value="F:DNA binding"/>
    <property type="evidence" value="ECO:0007669"/>
    <property type="project" value="TreeGrafter"/>
</dbReference>
<dbReference type="InterPro" id="IPR001525">
    <property type="entry name" value="C5_MeTfrase"/>
</dbReference>
<evidence type="ECO:0000313" key="9">
    <source>
        <dbReference type="EMBL" id="RLK51789.1"/>
    </source>
</evidence>
<dbReference type="EMBL" id="RCDC01000006">
    <property type="protein sequence ID" value="RLK51789.1"/>
    <property type="molecule type" value="Genomic_DNA"/>
</dbReference>
<dbReference type="GO" id="GO:0009307">
    <property type="term" value="P:DNA restriction-modification system"/>
    <property type="evidence" value="ECO:0007669"/>
    <property type="project" value="UniProtKB-KW"/>
</dbReference>
<dbReference type="Gene3D" id="3.90.120.10">
    <property type="entry name" value="DNA Methylase, subunit A, domain 2"/>
    <property type="match status" value="1"/>
</dbReference>
<dbReference type="EC" id="2.1.1.37" evidence="1"/>
<dbReference type="PANTHER" id="PTHR10629">
    <property type="entry name" value="CYTOSINE-SPECIFIC METHYLTRANSFERASE"/>
    <property type="match status" value="1"/>
</dbReference>
<gene>
    <name evidence="9" type="ORF">BCL79_2932</name>
</gene>
<name>A0A498C9D9_9GAMM</name>
<comment type="catalytic activity">
    <reaction evidence="6">
        <text>a 2'-deoxycytidine in DNA + S-adenosyl-L-methionine = a 5-methyl-2'-deoxycytidine in DNA + S-adenosyl-L-homocysteine + H(+)</text>
        <dbReference type="Rhea" id="RHEA:13681"/>
        <dbReference type="Rhea" id="RHEA-COMP:11369"/>
        <dbReference type="Rhea" id="RHEA-COMP:11370"/>
        <dbReference type="ChEBI" id="CHEBI:15378"/>
        <dbReference type="ChEBI" id="CHEBI:57856"/>
        <dbReference type="ChEBI" id="CHEBI:59789"/>
        <dbReference type="ChEBI" id="CHEBI:85452"/>
        <dbReference type="ChEBI" id="CHEBI:85454"/>
        <dbReference type="EC" id="2.1.1.37"/>
    </reaction>
</comment>
<dbReference type="InterPro" id="IPR050390">
    <property type="entry name" value="C5-Methyltransferase"/>
</dbReference>
<evidence type="ECO:0000256" key="4">
    <source>
        <dbReference type="ARBA" id="ARBA00022691"/>
    </source>
</evidence>
<keyword evidence="5" id="KW-0680">Restriction system</keyword>